<accession>A0A4Y8R9I1</accession>
<evidence type="ECO:0000259" key="4">
    <source>
        <dbReference type="Pfam" id="PF01425"/>
    </source>
</evidence>
<dbReference type="OrthoDB" id="9814821at2"/>
<name>A0A4Y8R9I1_9HYPH</name>
<dbReference type="GO" id="GO:0016787">
    <property type="term" value="F:hydrolase activity"/>
    <property type="evidence" value="ECO:0007669"/>
    <property type="project" value="UniProtKB-KW"/>
</dbReference>
<evidence type="ECO:0000256" key="1">
    <source>
        <dbReference type="ARBA" id="ARBA00003871"/>
    </source>
</evidence>
<dbReference type="Gene3D" id="3.90.1300.10">
    <property type="entry name" value="Amidase signature (AS) domain"/>
    <property type="match status" value="1"/>
</dbReference>
<proteinExistence type="predicted"/>
<gene>
    <name evidence="5" type="ORF">E3C22_23520</name>
</gene>
<feature type="domain" description="Amidase" evidence="4">
    <location>
        <begin position="58"/>
        <end position="484"/>
    </location>
</feature>
<dbReference type="NCBIfam" id="NF005686">
    <property type="entry name" value="PRK07486.1"/>
    <property type="match status" value="1"/>
</dbReference>
<dbReference type="Proteomes" id="UP000298179">
    <property type="component" value="Unassembled WGS sequence"/>
</dbReference>
<dbReference type="Pfam" id="PF01425">
    <property type="entry name" value="Amidase"/>
    <property type="match status" value="1"/>
</dbReference>
<dbReference type="InterPro" id="IPR023631">
    <property type="entry name" value="Amidase_dom"/>
</dbReference>
<dbReference type="EMBL" id="SOZD01000015">
    <property type="protein sequence ID" value="TFF17719.1"/>
    <property type="molecule type" value="Genomic_DNA"/>
</dbReference>
<dbReference type="SUPFAM" id="SSF75304">
    <property type="entry name" value="Amidase signature (AS) enzymes"/>
    <property type="match status" value="1"/>
</dbReference>
<comment type="caution">
    <text evidence="5">The sequence shown here is derived from an EMBL/GenBank/DDBJ whole genome shotgun (WGS) entry which is preliminary data.</text>
</comment>
<dbReference type="InterPro" id="IPR000120">
    <property type="entry name" value="Amidase"/>
</dbReference>
<comment type="function">
    <text evidence="1">Hydrolyzes indole-3-acetamide (IAM) into indole-3-acetic acid (IAA).</text>
</comment>
<evidence type="ECO:0000256" key="2">
    <source>
        <dbReference type="ARBA" id="ARBA00021874"/>
    </source>
</evidence>
<organism evidence="5 6">
    <name type="scientific">Jiella endophytica</name>
    <dbReference type="NCBI Taxonomy" id="2558362"/>
    <lineage>
        <taxon>Bacteria</taxon>
        <taxon>Pseudomonadati</taxon>
        <taxon>Pseudomonadota</taxon>
        <taxon>Alphaproteobacteria</taxon>
        <taxon>Hyphomicrobiales</taxon>
        <taxon>Aurantimonadaceae</taxon>
        <taxon>Jiella</taxon>
    </lineage>
</organism>
<dbReference type="PANTHER" id="PTHR11895:SF76">
    <property type="entry name" value="INDOLEACETAMIDE HYDROLASE"/>
    <property type="match status" value="1"/>
</dbReference>
<keyword evidence="5" id="KW-0378">Hydrolase</keyword>
<dbReference type="PANTHER" id="PTHR11895">
    <property type="entry name" value="TRANSAMIDASE"/>
    <property type="match status" value="1"/>
</dbReference>
<dbReference type="InterPro" id="IPR036928">
    <property type="entry name" value="AS_sf"/>
</dbReference>
<dbReference type="InterPro" id="IPR020556">
    <property type="entry name" value="Amidase_CS"/>
</dbReference>
<evidence type="ECO:0000256" key="3">
    <source>
        <dbReference type="SAM" id="MobiDB-lite"/>
    </source>
</evidence>
<evidence type="ECO:0000313" key="5">
    <source>
        <dbReference type="EMBL" id="TFF17719.1"/>
    </source>
</evidence>
<feature type="region of interest" description="Disordered" evidence="3">
    <location>
        <begin position="1"/>
        <end position="22"/>
    </location>
</feature>
<reference evidence="5 6" key="1">
    <citation type="submission" date="2019-03" db="EMBL/GenBank/DDBJ databases">
        <title>Jiella endophytica sp. nov., a novel endophytic bacterium isolated from root of Ficus microcarpa Linn. f.</title>
        <authorList>
            <person name="Tuo L."/>
        </authorList>
    </citation>
    <scope>NUCLEOTIDE SEQUENCE [LARGE SCALE GENOMIC DNA]</scope>
    <source>
        <strain evidence="5 6">CBS5Q-3</strain>
    </source>
</reference>
<dbReference type="PROSITE" id="PS00571">
    <property type="entry name" value="AMIDASES"/>
    <property type="match status" value="1"/>
</dbReference>
<protein>
    <recommendedName>
        <fullName evidence="2">Indoleacetamide hydrolase</fullName>
    </recommendedName>
</protein>
<dbReference type="AlphaFoldDB" id="A0A4Y8R9I1"/>
<sequence>MTLSGGTSEEKAAKGGTASPFAANGSLRAPAGEVSGICALPATALAAAIASRSLSSVEVVAAFLDRIESVNPAHNAIVSLRPREEILAEAEAVDRRIATGEAPGPLAGLPIAIKDLSPTKGLRTTFGSPIHRDDVPDADGLATARVRAAGAIVIGKTNTPEFGLGSHTFNEVFGATGNAFDPARSAGGSSGGAAVAVATRMLPLADGSDMGGSLRNPAAFNNVYGLRPSFGRVPSLPAGNVFEASLSTDGPMARTIDDLALLLAVQSGADPRQPLSAGLPDITRDRLPTDRPVRIGWLGDLGGHLATEAGILETCLSALNTLPGCETSPASLGFDPERLWQSFVVQRQAAIAGKHGPLFDDPATRDLLKPELQWEIENGKALSALALHVAGETRTAWHLCLLDLFGKFDFLALPAAQVWPFPIEWRWPQTIAGRPMDSYHRWMECVAPGTLSGCPVLALPAGFCDGLSTGVQLIAPLGREADLLALARRREPT</sequence>
<keyword evidence="6" id="KW-1185">Reference proteome</keyword>
<evidence type="ECO:0000313" key="6">
    <source>
        <dbReference type="Proteomes" id="UP000298179"/>
    </source>
</evidence>
<dbReference type="RefSeq" id="WP_134764332.1">
    <property type="nucleotide sequence ID" value="NZ_SOZD01000015.1"/>
</dbReference>